<sequence>MSYNLSPLIESFNDVTLSEGTSIDSGGSDHSINGKKEMIGLVESTSLPFHLNGRPLTYNEACYHWNLAVRHKQLLVMTQFTR</sequence>
<dbReference type="EMBL" id="JASJQH010000128">
    <property type="protein sequence ID" value="KAK9766755.1"/>
    <property type="molecule type" value="Genomic_DNA"/>
</dbReference>
<keyword evidence="2" id="KW-1185">Reference proteome</keyword>
<dbReference type="Proteomes" id="UP001479436">
    <property type="component" value="Unassembled WGS sequence"/>
</dbReference>
<proteinExistence type="predicted"/>
<evidence type="ECO:0000313" key="1">
    <source>
        <dbReference type="EMBL" id="KAK9766755.1"/>
    </source>
</evidence>
<gene>
    <name evidence="1" type="ORF">K7432_003943</name>
</gene>
<protein>
    <submittedName>
        <fullName evidence="1">Uncharacterized protein</fullName>
    </submittedName>
</protein>
<comment type="caution">
    <text evidence="1">The sequence shown here is derived from an EMBL/GenBank/DDBJ whole genome shotgun (WGS) entry which is preliminary data.</text>
</comment>
<accession>A0ABR2WZ02</accession>
<name>A0ABR2WZ02_9FUNG</name>
<evidence type="ECO:0000313" key="2">
    <source>
        <dbReference type="Proteomes" id="UP001479436"/>
    </source>
</evidence>
<organism evidence="1 2">
    <name type="scientific">Basidiobolus ranarum</name>
    <dbReference type="NCBI Taxonomy" id="34480"/>
    <lineage>
        <taxon>Eukaryota</taxon>
        <taxon>Fungi</taxon>
        <taxon>Fungi incertae sedis</taxon>
        <taxon>Zoopagomycota</taxon>
        <taxon>Entomophthoromycotina</taxon>
        <taxon>Basidiobolomycetes</taxon>
        <taxon>Basidiobolales</taxon>
        <taxon>Basidiobolaceae</taxon>
        <taxon>Basidiobolus</taxon>
    </lineage>
</organism>
<reference evidence="1 2" key="1">
    <citation type="submission" date="2023-04" db="EMBL/GenBank/DDBJ databases">
        <title>Genome of Basidiobolus ranarum AG-B5.</title>
        <authorList>
            <person name="Stajich J.E."/>
            <person name="Carter-House D."/>
            <person name="Gryganskyi A."/>
        </authorList>
    </citation>
    <scope>NUCLEOTIDE SEQUENCE [LARGE SCALE GENOMIC DNA]</scope>
    <source>
        <strain evidence="1 2">AG-B5</strain>
    </source>
</reference>